<feature type="domain" description="Mur ligase C-terminal" evidence="10">
    <location>
        <begin position="307"/>
        <end position="435"/>
    </location>
</feature>
<keyword evidence="6" id="KW-0573">Peptidoglycan synthesis</keyword>
<evidence type="ECO:0000313" key="12">
    <source>
        <dbReference type="EMBL" id="KQC31215.1"/>
    </source>
</evidence>
<keyword evidence="2" id="KW-0132">Cell division</keyword>
<dbReference type="Gene3D" id="3.40.50.720">
    <property type="entry name" value="NAD(P)-binding Rossmann-like Domain"/>
    <property type="match status" value="1"/>
</dbReference>
<keyword evidence="13" id="KW-1185">Reference proteome</keyword>
<dbReference type="GO" id="GO:0005524">
    <property type="term" value="F:ATP binding"/>
    <property type="evidence" value="ECO:0007669"/>
    <property type="project" value="UniProtKB-KW"/>
</dbReference>
<sequence length="451" mass="50487">MKIHFIAIGGSAMHNLALALEHKGYTITGSDDVIFEPSKGRLESKGLLPLEFGWFPEKINAELDAVILGMHAKPDNPELLRAQELGVKIYSYPEFLYEQSKHKTRVVIGGSHGKTTITSMILHVLDYQDIAVDYMVGAQLEGFERMVHLTEENDFIVLEGDEYLSSPIDRRPKFHLYQPNIALLSGIAWDHINVFPTFDNYVDQFQIFVDGIVKGGSITYNEEDLKVKSVVEATENTIRKFPYATPNYKVADGITVLDTPEGEMPIEIFGKHNLNNLAGAKWICQQMGVDEADFYEAIASFSGASKRMEKIAESSNKVAFKDFAHSPSKVKATTQAVKEQFPGRKLLACLELHTYSSLNAEFLTEYNGALDAADEAVVFYSPNAVKIKQLEEVTSEQIAKALKREDLKIFTNAKAFQEYLFAQNFDDSSLLLMSSGNYGGLDFENLKTLFQ</sequence>
<dbReference type="InterPro" id="IPR013221">
    <property type="entry name" value="Mur_ligase_cen"/>
</dbReference>
<evidence type="ECO:0000256" key="6">
    <source>
        <dbReference type="ARBA" id="ARBA00022984"/>
    </source>
</evidence>
<dbReference type="InterPro" id="IPR000713">
    <property type="entry name" value="Mur_ligase_N"/>
</dbReference>
<evidence type="ECO:0000259" key="9">
    <source>
        <dbReference type="Pfam" id="PF01225"/>
    </source>
</evidence>
<comment type="caution">
    <text evidence="12">The sequence shown here is derived from an EMBL/GenBank/DDBJ whole genome shotgun (WGS) entry which is preliminary data.</text>
</comment>
<dbReference type="GO" id="GO:0051301">
    <property type="term" value="P:cell division"/>
    <property type="evidence" value="ECO:0007669"/>
    <property type="project" value="UniProtKB-KW"/>
</dbReference>
<dbReference type="PANTHER" id="PTHR43445:SF5">
    <property type="entry name" value="UDP-N-ACETYLMURAMATE--L-ALANYL-GAMMA-D-GLUTAMYL-MESO-2,6-DIAMINOHEPTANDIOATE LIGASE"/>
    <property type="match status" value="1"/>
</dbReference>
<reference evidence="12 13" key="1">
    <citation type="submission" date="2015-04" db="EMBL/GenBank/DDBJ databases">
        <title>Complete genome of flavobacterium.</title>
        <authorList>
            <person name="Kwon Y.M."/>
            <person name="Kim S.-J."/>
        </authorList>
    </citation>
    <scope>NUCLEOTIDE SEQUENCE [LARGE SCALE GENOMIC DNA]</scope>
    <source>
        <strain evidence="12 13">DK169</strain>
    </source>
</reference>
<feature type="domain" description="Mur ligase central" evidence="11">
    <location>
        <begin position="108"/>
        <end position="280"/>
    </location>
</feature>
<proteinExistence type="predicted"/>
<dbReference type="EMBL" id="LCTZ01000002">
    <property type="protein sequence ID" value="KQC31215.1"/>
    <property type="molecule type" value="Genomic_DNA"/>
</dbReference>
<keyword evidence="4" id="KW-0067">ATP-binding</keyword>
<evidence type="ECO:0000256" key="3">
    <source>
        <dbReference type="ARBA" id="ARBA00022741"/>
    </source>
</evidence>
<dbReference type="SUPFAM" id="SSF53244">
    <property type="entry name" value="MurD-like peptide ligases, peptide-binding domain"/>
    <property type="match status" value="1"/>
</dbReference>
<dbReference type="AlphaFoldDB" id="A0A0Q1CJM4"/>
<dbReference type="GO" id="GO:0009252">
    <property type="term" value="P:peptidoglycan biosynthetic process"/>
    <property type="evidence" value="ECO:0007669"/>
    <property type="project" value="UniProtKB-KW"/>
</dbReference>
<organism evidence="12 13">
    <name type="scientific">Flagellimonas eckloniae</name>
    <dbReference type="NCBI Taxonomy" id="346185"/>
    <lineage>
        <taxon>Bacteria</taxon>
        <taxon>Pseudomonadati</taxon>
        <taxon>Bacteroidota</taxon>
        <taxon>Flavobacteriia</taxon>
        <taxon>Flavobacteriales</taxon>
        <taxon>Flavobacteriaceae</taxon>
        <taxon>Flagellimonas</taxon>
    </lineage>
</organism>
<dbReference type="GO" id="GO:0008360">
    <property type="term" value="P:regulation of cell shape"/>
    <property type="evidence" value="ECO:0007669"/>
    <property type="project" value="UniProtKB-KW"/>
</dbReference>
<dbReference type="Gene3D" id="3.90.190.20">
    <property type="entry name" value="Mur ligase, C-terminal domain"/>
    <property type="match status" value="1"/>
</dbReference>
<evidence type="ECO:0000256" key="2">
    <source>
        <dbReference type="ARBA" id="ARBA00022618"/>
    </source>
</evidence>
<evidence type="ECO:0000259" key="10">
    <source>
        <dbReference type="Pfam" id="PF02875"/>
    </source>
</evidence>
<dbReference type="InterPro" id="IPR050061">
    <property type="entry name" value="MurCDEF_pg_biosynth"/>
</dbReference>
<dbReference type="STRING" id="346185.AAY42_15965"/>
<keyword evidence="7" id="KW-0131">Cell cycle</keyword>
<dbReference type="SUPFAM" id="SSF51984">
    <property type="entry name" value="MurCD N-terminal domain"/>
    <property type="match status" value="1"/>
</dbReference>
<evidence type="ECO:0000256" key="5">
    <source>
        <dbReference type="ARBA" id="ARBA00022960"/>
    </source>
</evidence>
<dbReference type="PATRIC" id="fig|1547436.3.peg.3289"/>
<keyword evidence="3" id="KW-0547">Nucleotide-binding</keyword>
<protein>
    <submittedName>
        <fullName evidence="12">Peptidoglycan synthetase</fullName>
    </submittedName>
</protein>
<keyword evidence="1" id="KW-0436">Ligase</keyword>
<dbReference type="GO" id="GO:0071555">
    <property type="term" value="P:cell wall organization"/>
    <property type="evidence" value="ECO:0007669"/>
    <property type="project" value="UniProtKB-KW"/>
</dbReference>
<dbReference type="OrthoDB" id="9804126at2"/>
<name>A0A0Q1CJM4_9FLAO</name>
<dbReference type="SUPFAM" id="SSF53623">
    <property type="entry name" value="MurD-like peptide ligases, catalytic domain"/>
    <property type="match status" value="1"/>
</dbReference>
<keyword evidence="8" id="KW-0961">Cell wall biogenesis/degradation</keyword>
<dbReference type="Pfam" id="PF02875">
    <property type="entry name" value="Mur_ligase_C"/>
    <property type="match status" value="1"/>
</dbReference>
<evidence type="ECO:0000259" key="11">
    <source>
        <dbReference type="Pfam" id="PF08245"/>
    </source>
</evidence>
<dbReference type="Pfam" id="PF01225">
    <property type="entry name" value="Mur_ligase"/>
    <property type="match status" value="1"/>
</dbReference>
<dbReference type="InterPro" id="IPR004101">
    <property type="entry name" value="Mur_ligase_C"/>
</dbReference>
<evidence type="ECO:0000256" key="4">
    <source>
        <dbReference type="ARBA" id="ARBA00022840"/>
    </source>
</evidence>
<dbReference type="InterPro" id="IPR036615">
    <property type="entry name" value="Mur_ligase_C_dom_sf"/>
</dbReference>
<dbReference type="PANTHER" id="PTHR43445">
    <property type="entry name" value="UDP-N-ACETYLMURAMATE--L-ALANINE LIGASE-RELATED"/>
    <property type="match status" value="1"/>
</dbReference>
<dbReference type="Proteomes" id="UP000050827">
    <property type="component" value="Unassembled WGS sequence"/>
</dbReference>
<dbReference type="Pfam" id="PF08245">
    <property type="entry name" value="Mur_ligase_M"/>
    <property type="match status" value="1"/>
</dbReference>
<dbReference type="InterPro" id="IPR036565">
    <property type="entry name" value="Mur-like_cat_sf"/>
</dbReference>
<feature type="domain" description="Mur ligase N-terminal catalytic" evidence="9">
    <location>
        <begin position="2"/>
        <end position="103"/>
    </location>
</feature>
<accession>A0A0Q1CJM4</accession>
<dbReference type="Gene3D" id="3.40.1190.10">
    <property type="entry name" value="Mur-like, catalytic domain"/>
    <property type="match status" value="1"/>
</dbReference>
<evidence type="ECO:0000256" key="7">
    <source>
        <dbReference type="ARBA" id="ARBA00023306"/>
    </source>
</evidence>
<dbReference type="GO" id="GO:0016881">
    <property type="term" value="F:acid-amino acid ligase activity"/>
    <property type="evidence" value="ECO:0007669"/>
    <property type="project" value="InterPro"/>
</dbReference>
<evidence type="ECO:0000313" key="13">
    <source>
        <dbReference type="Proteomes" id="UP000050827"/>
    </source>
</evidence>
<gene>
    <name evidence="12" type="ORF">AAY42_15965</name>
</gene>
<evidence type="ECO:0000256" key="8">
    <source>
        <dbReference type="ARBA" id="ARBA00023316"/>
    </source>
</evidence>
<keyword evidence="5" id="KW-0133">Cell shape</keyword>
<evidence type="ECO:0000256" key="1">
    <source>
        <dbReference type="ARBA" id="ARBA00022598"/>
    </source>
</evidence>
<dbReference type="RefSeq" id="WP_055397000.1">
    <property type="nucleotide sequence ID" value="NZ_LCTZ01000002.1"/>
</dbReference>